<evidence type="ECO:0000313" key="4">
    <source>
        <dbReference type="Proteomes" id="UP001642409"/>
    </source>
</evidence>
<keyword evidence="1" id="KW-0812">Transmembrane</keyword>
<feature type="transmembrane region" description="Helical" evidence="1">
    <location>
        <begin position="211"/>
        <end position="228"/>
    </location>
</feature>
<dbReference type="Proteomes" id="UP001642409">
    <property type="component" value="Unassembled WGS sequence"/>
</dbReference>
<proteinExistence type="predicted"/>
<sequence>MLSFVLLQAAKTCSTKIEIIVAGMTLNIKDTCPINMNCLNMPFETYMQDYSDLFPEEYQEQIGVLTEMLSIDKINMCNIWPADGCSTPETCTYYQQCSQSCSSKCLYNSGNFTRILEPDMYLGDSIPTTFPLNGMLYCDYSVQKLSIGASVGIAIGVIIAVVIIVVVQKKQCKDNRVYSIFQLWMMLCYITVTCAPAGFFPKYLFKLSGRFFRYTTNPVIYIKFIIYSSIKLKYKVLCNLLIYFIIIFVQLSLIVQFILYSSFSLKWIIKIYIIILQNYYLFLQILNENICMFRKYHYTCQKWAQVPD</sequence>
<organism evidence="2">
    <name type="scientific">Hexamita inflata</name>
    <dbReference type="NCBI Taxonomy" id="28002"/>
    <lineage>
        <taxon>Eukaryota</taxon>
        <taxon>Metamonada</taxon>
        <taxon>Diplomonadida</taxon>
        <taxon>Hexamitidae</taxon>
        <taxon>Hexamitinae</taxon>
        <taxon>Hexamita</taxon>
    </lineage>
</organism>
<feature type="transmembrane region" description="Helical" evidence="1">
    <location>
        <begin position="179"/>
        <end position="199"/>
    </location>
</feature>
<feature type="transmembrane region" description="Helical" evidence="1">
    <location>
        <begin position="267"/>
        <end position="286"/>
    </location>
</feature>
<feature type="transmembrane region" description="Helical" evidence="1">
    <location>
        <begin position="145"/>
        <end position="167"/>
    </location>
</feature>
<dbReference type="EMBL" id="CAXDID020000045">
    <property type="protein sequence ID" value="CAL6002204.1"/>
    <property type="molecule type" value="Genomic_DNA"/>
</dbReference>
<keyword evidence="1" id="KW-1133">Transmembrane helix</keyword>
<keyword evidence="4" id="KW-1185">Reference proteome</keyword>
<comment type="caution">
    <text evidence="2">The sequence shown here is derived from an EMBL/GenBank/DDBJ whole genome shotgun (WGS) entry which is preliminary data.</text>
</comment>
<accession>A0AA86RH91</accession>
<dbReference type="EMBL" id="CATOUU010001185">
    <property type="protein sequence ID" value="CAI9978404.1"/>
    <property type="molecule type" value="Genomic_DNA"/>
</dbReference>
<evidence type="ECO:0000313" key="2">
    <source>
        <dbReference type="EMBL" id="CAI9978404.1"/>
    </source>
</evidence>
<keyword evidence="1" id="KW-0472">Membrane</keyword>
<dbReference type="AlphaFoldDB" id="A0AA86RH91"/>
<evidence type="ECO:0000313" key="3">
    <source>
        <dbReference type="EMBL" id="CAL6002204.1"/>
    </source>
</evidence>
<reference evidence="3 4" key="2">
    <citation type="submission" date="2024-07" db="EMBL/GenBank/DDBJ databases">
        <authorList>
            <person name="Akdeniz Z."/>
        </authorList>
    </citation>
    <scope>NUCLEOTIDE SEQUENCE [LARGE SCALE GENOMIC DNA]</scope>
</reference>
<name>A0AA86RH91_9EUKA</name>
<evidence type="ECO:0000256" key="1">
    <source>
        <dbReference type="SAM" id="Phobius"/>
    </source>
</evidence>
<protein>
    <submittedName>
        <fullName evidence="3">Hypothetical_protein</fullName>
    </submittedName>
</protein>
<reference evidence="2" key="1">
    <citation type="submission" date="2023-06" db="EMBL/GenBank/DDBJ databases">
        <authorList>
            <person name="Kurt Z."/>
        </authorList>
    </citation>
    <scope>NUCLEOTIDE SEQUENCE</scope>
</reference>
<feature type="transmembrane region" description="Helical" evidence="1">
    <location>
        <begin position="240"/>
        <end position="261"/>
    </location>
</feature>
<gene>
    <name evidence="3" type="ORF">HINF_LOCUS17805</name>
    <name evidence="2" type="ORF">HINF_LOCUS66049</name>
</gene>